<dbReference type="NCBIfam" id="TIGR01683">
    <property type="entry name" value="thiS"/>
    <property type="match status" value="1"/>
</dbReference>
<gene>
    <name evidence="1" type="primary">thiS</name>
    <name evidence="1" type="ORF">GP480_00170</name>
</gene>
<dbReference type="CDD" id="cd00565">
    <property type="entry name" value="Ubl_ThiS"/>
    <property type="match status" value="1"/>
</dbReference>
<dbReference type="PANTHER" id="PTHR34472">
    <property type="entry name" value="SULFUR CARRIER PROTEIN THIS"/>
    <property type="match status" value="1"/>
</dbReference>
<reference evidence="1 2" key="1">
    <citation type="journal article" date="2020" name="MBio">
        <title>Erratum for Teymournejad et al., 'Isolation and Molecular Analysis of a Novel Neorickettsia Species That Causes Potomac Horse Fever'.</title>
        <authorList>
            <person name="Teymournejad O."/>
            <person name="Lin M."/>
            <person name="Bekebrede H."/>
            <person name="Kamr A."/>
            <person name="Toribio R.E."/>
            <person name="Arroyo L.G."/>
            <person name="Baird J.D."/>
            <person name="Rikihisa Y."/>
        </authorList>
    </citation>
    <scope>NUCLEOTIDE SEQUENCE [LARGE SCALE GENOMIC DNA]</scope>
    <source>
        <strain evidence="1 2">Fin17</strain>
    </source>
</reference>
<evidence type="ECO:0000313" key="2">
    <source>
        <dbReference type="Proteomes" id="UP000464912"/>
    </source>
</evidence>
<keyword evidence="2" id="KW-1185">Reference proteome</keyword>
<dbReference type="Proteomes" id="UP000464912">
    <property type="component" value="Chromosome"/>
</dbReference>
<dbReference type="EMBL" id="CP047224">
    <property type="protein sequence ID" value="QHD64899.1"/>
    <property type="molecule type" value="Genomic_DNA"/>
</dbReference>
<dbReference type="KEGG" id="nef:GP480_00170"/>
<dbReference type="SUPFAM" id="SSF54285">
    <property type="entry name" value="MoaD/ThiS"/>
    <property type="match status" value="1"/>
</dbReference>
<dbReference type="InterPro" id="IPR012675">
    <property type="entry name" value="Beta-grasp_dom_sf"/>
</dbReference>
<organism evidence="1 2">
    <name type="scientific">Neorickettsia findlayensis</name>
    <dbReference type="NCBI Taxonomy" id="2686014"/>
    <lineage>
        <taxon>Bacteria</taxon>
        <taxon>Pseudomonadati</taxon>
        <taxon>Pseudomonadota</taxon>
        <taxon>Alphaproteobacteria</taxon>
        <taxon>Rickettsiales</taxon>
        <taxon>Anaplasmataceae</taxon>
        <taxon>Neorickettsia</taxon>
    </lineage>
</organism>
<reference evidence="1 2" key="2">
    <citation type="journal article" date="2020" name="MBio">
        <title>Isolation and Molecular Analysis of a Novel Neorickettsia Species That Causes Potomac Horse Fever.</title>
        <authorList>
            <person name="Teymournejad O."/>
            <person name="Lin M."/>
            <person name="Bekebrede H."/>
            <person name="Kamr A."/>
            <person name="Toribio R.E."/>
            <person name="Arroyo L.G."/>
            <person name="Baird J.D."/>
            <person name="Rikihisa Y."/>
        </authorList>
    </citation>
    <scope>NUCLEOTIDE SEQUENCE [LARGE SCALE GENOMIC DNA]</scope>
    <source>
        <strain evidence="1 2">Fin17</strain>
    </source>
</reference>
<accession>A0A6P1G8U5</accession>
<dbReference type="Pfam" id="PF02597">
    <property type="entry name" value="ThiS"/>
    <property type="match status" value="1"/>
</dbReference>
<name>A0A6P1G8U5_9RICK</name>
<dbReference type="Gene3D" id="3.10.20.30">
    <property type="match status" value="1"/>
</dbReference>
<dbReference type="InterPro" id="IPR016155">
    <property type="entry name" value="Mopterin_synth/thiamin_S_b"/>
</dbReference>
<protein>
    <submittedName>
        <fullName evidence="1">Sulfur carrier protein ThiS</fullName>
    </submittedName>
</protein>
<dbReference type="AlphaFoldDB" id="A0A6P1G8U5"/>
<proteinExistence type="predicted"/>
<dbReference type="InterPro" id="IPR003749">
    <property type="entry name" value="ThiS/MoaD-like"/>
</dbReference>
<dbReference type="RefSeq" id="WP_160094788.1">
    <property type="nucleotide sequence ID" value="NZ_CP047224.1"/>
</dbReference>
<evidence type="ECO:0000313" key="1">
    <source>
        <dbReference type="EMBL" id="QHD64899.1"/>
    </source>
</evidence>
<sequence length="72" mass="7676">MSDEQKITISVNGDNIPVEAGTTVSGLVHLLKLNTSQMAIELNHTIIPRSLHDKHVLKAGDSVEIVEFVGGG</sequence>
<dbReference type="PANTHER" id="PTHR34472:SF1">
    <property type="entry name" value="SULFUR CARRIER PROTEIN THIS"/>
    <property type="match status" value="1"/>
</dbReference>
<dbReference type="InterPro" id="IPR010035">
    <property type="entry name" value="Thi_S"/>
</dbReference>